<proteinExistence type="inferred from homology"/>
<keyword evidence="5 8" id="KW-0378">Hydrolase</keyword>
<evidence type="ECO:0000313" key="9">
    <source>
        <dbReference type="Proteomes" id="UP000887581"/>
    </source>
</evidence>
<dbReference type="GO" id="GO:0005737">
    <property type="term" value="C:cytoplasm"/>
    <property type="evidence" value="ECO:0007669"/>
    <property type="project" value="TreeGrafter"/>
</dbReference>
<evidence type="ECO:0000256" key="7">
    <source>
        <dbReference type="ARBA" id="ARBA00046611"/>
    </source>
</evidence>
<evidence type="ECO:0000256" key="5">
    <source>
        <dbReference type="ARBA" id="ARBA00022801"/>
    </source>
</evidence>
<dbReference type="Proteomes" id="UP000887581">
    <property type="component" value="Unplaced"/>
</dbReference>
<dbReference type="GO" id="GO:0005525">
    <property type="term" value="F:GTP binding"/>
    <property type="evidence" value="ECO:0007669"/>
    <property type="project" value="UniProtKB-KW"/>
</dbReference>
<dbReference type="InterPro" id="IPR030231">
    <property type="entry name" value="Gpn2"/>
</dbReference>
<evidence type="ECO:0000256" key="6">
    <source>
        <dbReference type="ARBA" id="ARBA00023134"/>
    </source>
</evidence>
<evidence type="ECO:0000256" key="4">
    <source>
        <dbReference type="ARBA" id="ARBA00022741"/>
    </source>
</evidence>
<dbReference type="SUPFAM" id="SSF52540">
    <property type="entry name" value="P-loop containing nucleoside triphosphate hydrolases"/>
    <property type="match status" value="1"/>
</dbReference>
<evidence type="ECO:0000256" key="3">
    <source>
        <dbReference type="ARBA" id="ARBA00014588"/>
    </source>
</evidence>
<comment type="subunit">
    <text evidence="7">Heterodimers with GPN1 or GPN3. Binds to RNA polymerase II (RNAPII).</text>
</comment>
<comment type="function">
    <text evidence="1 8">Small GTPase required for proper localization of RNA polymerase II and III (RNAPII and RNAPIII). May act at an RNAP assembly step prior to nuclear import.</text>
</comment>
<reference evidence="10" key="1">
    <citation type="submission" date="2022-11" db="UniProtKB">
        <authorList>
            <consortium name="WormBaseParasite"/>
        </authorList>
    </citation>
    <scope>IDENTIFICATION</scope>
</reference>
<evidence type="ECO:0000313" key="10">
    <source>
        <dbReference type="WBParaSite" id="sdigi.contig253.g6713.t1"/>
    </source>
</evidence>
<dbReference type="InterPro" id="IPR004130">
    <property type="entry name" value="Gpn"/>
</dbReference>
<comment type="similarity">
    <text evidence="2 8">Belongs to the GPN-loop GTPase family.</text>
</comment>
<dbReference type="CDD" id="cd17871">
    <property type="entry name" value="GPN2"/>
    <property type="match status" value="1"/>
</dbReference>
<accession>A0A915PRE4</accession>
<evidence type="ECO:0000256" key="2">
    <source>
        <dbReference type="ARBA" id="ARBA00005290"/>
    </source>
</evidence>
<dbReference type="GO" id="GO:0003924">
    <property type="term" value="F:GTPase activity"/>
    <property type="evidence" value="ECO:0007669"/>
    <property type="project" value="TreeGrafter"/>
</dbReference>
<keyword evidence="9" id="KW-1185">Reference proteome</keyword>
<dbReference type="FunFam" id="3.40.50.300:FF:000338">
    <property type="entry name" value="GPN-loop GTPase 2"/>
    <property type="match status" value="1"/>
</dbReference>
<dbReference type="PANTHER" id="PTHR21231:SF3">
    <property type="entry name" value="GPN-LOOP GTPASE 2"/>
    <property type="match status" value="1"/>
</dbReference>
<name>A0A915PRE4_9BILA</name>
<dbReference type="Gene3D" id="3.40.50.300">
    <property type="entry name" value="P-loop containing nucleotide triphosphate hydrolases"/>
    <property type="match status" value="1"/>
</dbReference>
<evidence type="ECO:0000256" key="1">
    <source>
        <dbReference type="ARBA" id="ARBA00003181"/>
    </source>
</evidence>
<organism evidence="9 10">
    <name type="scientific">Setaria digitata</name>
    <dbReference type="NCBI Taxonomy" id="48799"/>
    <lineage>
        <taxon>Eukaryota</taxon>
        <taxon>Metazoa</taxon>
        <taxon>Ecdysozoa</taxon>
        <taxon>Nematoda</taxon>
        <taxon>Chromadorea</taxon>
        <taxon>Rhabditida</taxon>
        <taxon>Spirurina</taxon>
        <taxon>Spiruromorpha</taxon>
        <taxon>Filarioidea</taxon>
        <taxon>Setariidae</taxon>
        <taxon>Setaria</taxon>
    </lineage>
</organism>
<evidence type="ECO:0000256" key="8">
    <source>
        <dbReference type="RuleBase" id="RU365059"/>
    </source>
</evidence>
<dbReference type="Pfam" id="PF03029">
    <property type="entry name" value="ATP_bind_1"/>
    <property type="match status" value="1"/>
</dbReference>
<dbReference type="InterPro" id="IPR027417">
    <property type="entry name" value="P-loop_NTPase"/>
</dbReference>
<dbReference type="AlphaFoldDB" id="A0A915PRE4"/>
<sequence length="387" mass="43442">MVTTCNRHQGLKATHSTKQQWQFSAPAKFISLKLKFAFTLRTIRRYATRLREGTWGEGICQEGVKVNCDVAISLLRSSGLLHELELLRDFPVLVGVGLGCPRVDSCVSDTFPMQSNFSDERVMFGQMVIGAPGAGKTTYCDGMSQILAQIGRPVVCVNLDPANDYLPYKCDVDIRELVNVEDISSRLSLGPNGALRYCMQTLKKNMEWLRLKLSSVHGYLLIDFPGQLELYNSDDCITSIIRSMEKWGHRMVVVHLSDSLYCSDAGKFISVLLSALSVMINLECAQINVLSKQDLLRDNDLPYNFEFFEELPDTSRLVELLDETPVLKQYKGLNAMLCSVIDDYDLVKFTGLDVTSKASMLNLLKLIDIANGFAFSETPDLRYIVQK</sequence>
<keyword evidence="6 8" id="KW-0342">GTP-binding</keyword>
<dbReference type="WBParaSite" id="sdigi.contig253.g6713.t1">
    <property type="protein sequence ID" value="sdigi.contig253.g6713.t1"/>
    <property type="gene ID" value="sdigi.contig253.g6713"/>
</dbReference>
<protein>
    <recommendedName>
        <fullName evidence="3 8">GPN-loop GTPase 2</fullName>
    </recommendedName>
</protein>
<keyword evidence="4 8" id="KW-0547">Nucleotide-binding</keyword>
<dbReference type="PANTHER" id="PTHR21231">
    <property type="entry name" value="XPA-BINDING PROTEIN 1-RELATED"/>
    <property type="match status" value="1"/>
</dbReference>